<keyword evidence="2 8" id="KW-0489">Methyltransferase</keyword>
<comment type="caution">
    <text evidence="8">The sequence shown here is derived from an EMBL/GenBank/DDBJ whole genome shotgun (WGS) entry which is preliminary data.</text>
</comment>
<evidence type="ECO:0000259" key="6">
    <source>
        <dbReference type="Pfam" id="PF00590"/>
    </source>
</evidence>
<dbReference type="Pfam" id="PF00590">
    <property type="entry name" value="TP_methylase"/>
    <property type="match status" value="1"/>
</dbReference>
<sequence length="493" mass="53638">MNKYPVILAGAGIGGRDNMTLALYKALSRADVIVYDRLMDPTILDFAPDAEKIYVGKAAEKHTMAQEDIQTLLENYYRAGKRVIRLKGGDPYVFGRGGEEALYLSERSIPFRVISGITSGVAVPAMAGIPVTQRDVATAVSFITGHRAAGENDFSPYAAVPGTLVFYMGLKNAQKIAMDLLAGGKDPKTPFAVLKASDDGEVTSFYSKLETIAASGLPERITSPGLIVVGDVVDLHEDLQPMNHLPLTGCKIILTGEDQHAMAEDLRDAGAHVFLRPMIETEAVNHSLLEKDLADFSYDALVFTSKNAVCYFFDAFLKTRDIRELAGTSIYVVGEKTARALARYGLRADGHPDTYDGRHLAEFLKSRVNASHRVYYPHAAGSDPYLGDVLREIAAMTERIIYRSVAPTDIRSLPAAYEAVVFLSPSAVKHFIAAYGLSSMPACAFAIGETTKRSLVNSGIKEENIVTGEKATQESLCEAVIEKLSRREADLEK</sequence>
<dbReference type="InterPro" id="IPR003754">
    <property type="entry name" value="4pyrrol_synth_uPrphyn_synth"/>
</dbReference>
<dbReference type="Proteomes" id="UP001481872">
    <property type="component" value="Unassembled WGS sequence"/>
</dbReference>
<dbReference type="Gene3D" id="3.40.1010.10">
    <property type="entry name" value="Cobalt-precorrin-4 Transmethylase, Domain 1"/>
    <property type="match status" value="1"/>
</dbReference>
<dbReference type="CDD" id="cd11642">
    <property type="entry name" value="SUMT"/>
    <property type="match status" value="1"/>
</dbReference>
<dbReference type="PANTHER" id="PTHR45790:SF3">
    <property type="entry name" value="S-ADENOSYL-L-METHIONINE-DEPENDENT UROPORPHYRINOGEN III METHYLTRANSFERASE, CHLOROPLASTIC"/>
    <property type="match status" value="1"/>
</dbReference>
<evidence type="ECO:0000256" key="4">
    <source>
        <dbReference type="ARBA" id="ARBA00022691"/>
    </source>
</evidence>
<dbReference type="Pfam" id="PF02602">
    <property type="entry name" value="HEM4"/>
    <property type="match status" value="1"/>
</dbReference>
<dbReference type="GO" id="GO:0004851">
    <property type="term" value="F:uroporphyrin-III C-methyltransferase activity"/>
    <property type="evidence" value="ECO:0007669"/>
    <property type="project" value="UniProtKB-EC"/>
</dbReference>
<proteinExistence type="predicted"/>
<feature type="domain" description="Tetrapyrrole methylase" evidence="6">
    <location>
        <begin position="6"/>
        <end position="195"/>
    </location>
</feature>
<dbReference type="InterPro" id="IPR014777">
    <property type="entry name" value="4pyrrole_Mease_sub1"/>
</dbReference>
<keyword evidence="4" id="KW-0949">S-adenosyl-L-methionine</keyword>
<dbReference type="InterPro" id="IPR036108">
    <property type="entry name" value="4pyrrol_syn_uPrphyn_synt_sf"/>
</dbReference>
<accession>A0ABV1J4W1</accession>
<dbReference type="SUPFAM" id="SSF69618">
    <property type="entry name" value="HemD-like"/>
    <property type="match status" value="1"/>
</dbReference>
<dbReference type="CDD" id="cd06578">
    <property type="entry name" value="HemD"/>
    <property type="match status" value="1"/>
</dbReference>
<evidence type="ECO:0000256" key="2">
    <source>
        <dbReference type="ARBA" id="ARBA00022603"/>
    </source>
</evidence>
<dbReference type="PANTHER" id="PTHR45790">
    <property type="entry name" value="SIROHEME SYNTHASE-RELATED"/>
    <property type="match status" value="1"/>
</dbReference>
<evidence type="ECO:0000313" key="9">
    <source>
        <dbReference type="Proteomes" id="UP001481872"/>
    </source>
</evidence>
<dbReference type="EMBL" id="JBBNPS010000004">
    <property type="protein sequence ID" value="MEQ3353217.1"/>
    <property type="molecule type" value="Genomic_DNA"/>
</dbReference>
<dbReference type="EC" id="2.1.1.107" evidence="1"/>
<dbReference type="InterPro" id="IPR035996">
    <property type="entry name" value="4pyrrol_Methylase_sf"/>
</dbReference>
<reference evidence="8 9" key="1">
    <citation type="submission" date="2024-04" db="EMBL/GenBank/DDBJ databases">
        <title>Human intestinal bacterial collection.</title>
        <authorList>
            <person name="Pauvert C."/>
            <person name="Hitch T.C.A."/>
            <person name="Clavel T."/>
        </authorList>
    </citation>
    <scope>NUCLEOTIDE SEQUENCE [LARGE SCALE GENOMIC DNA]</scope>
    <source>
        <strain evidence="8 9">CLA-SR-H026</strain>
    </source>
</reference>
<dbReference type="InterPro" id="IPR006366">
    <property type="entry name" value="CobA/CysG_C"/>
</dbReference>
<evidence type="ECO:0000259" key="7">
    <source>
        <dbReference type="Pfam" id="PF02602"/>
    </source>
</evidence>
<evidence type="ECO:0000256" key="1">
    <source>
        <dbReference type="ARBA" id="ARBA00012162"/>
    </source>
</evidence>
<dbReference type="InterPro" id="IPR050161">
    <property type="entry name" value="Siro_Cobalamin_biosynth"/>
</dbReference>
<dbReference type="NCBIfam" id="NF004790">
    <property type="entry name" value="PRK06136.1"/>
    <property type="match status" value="1"/>
</dbReference>
<evidence type="ECO:0000256" key="5">
    <source>
        <dbReference type="ARBA" id="ARBA00023244"/>
    </source>
</evidence>
<organism evidence="8 9">
    <name type="scientific">Aedoeadaptatus acetigenes</name>
    <dbReference type="NCBI Taxonomy" id="2981723"/>
    <lineage>
        <taxon>Bacteria</taxon>
        <taxon>Bacillati</taxon>
        <taxon>Bacillota</taxon>
        <taxon>Tissierellia</taxon>
        <taxon>Tissierellales</taxon>
        <taxon>Peptoniphilaceae</taxon>
        <taxon>Aedoeadaptatus</taxon>
    </lineage>
</organism>
<keyword evidence="9" id="KW-1185">Reference proteome</keyword>
<dbReference type="InterPro" id="IPR014776">
    <property type="entry name" value="4pyrrole_Mease_sub2"/>
</dbReference>
<feature type="domain" description="Tetrapyrrole biosynthesis uroporphyrinogen III synthase" evidence="7">
    <location>
        <begin position="261"/>
        <end position="477"/>
    </location>
</feature>
<dbReference type="NCBIfam" id="TIGR01469">
    <property type="entry name" value="cobA_cysG_Cterm"/>
    <property type="match status" value="1"/>
</dbReference>
<keyword evidence="3 8" id="KW-0808">Transferase</keyword>
<protein>
    <recommendedName>
        <fullName evidence="1">uroporphyrinogen-III C-methyltransferase</fullName>
        <ecNumber evidence="1">2.1.1.107</ecNumber>
    </recommendedName>
</protein>
<dbReference type="GO" id="GO:0032259">
    <property type="term" value="P:methylation"/>
    <property type="evidence" value="ECO:0007669"/>
    <property type="project" value="UniProtKB-KW"/>
</dbReference>
<dbReference type="SUPFAM" id="SSF53790">
    <property type="entry name" value="Tetrapyrrole methylase"/>
    <property type="match status" value="1"/>
</dbReference>
<dbReference type="RefSeq" id="WP_349053604.1">
    <property type="nucleotide sequence ID" value="NZ_JBBNPS010000004.1"/>
</dbReference>
<gene>
    <name evidence="8" type="primary">cobA</name>
    <name evidence="8" type="ORF">AAA081_02720</name>
</gene>
<dbReference type="InterPro" id="IPR000878">
    <property type="entry name" value="4pyrrol_Mease"/>
</dbReference>
<evidence type="ECO:0000313" key="8">
    <source>
        <dbReference type="EMBL" id="MEQ3353217.1"/>
    </source>
</evidence>
<name>A0ABV1J4W1_9FIRM</name>
<dbReference type="Gene3D" id="3.40.50.10090">
    <property type="match status" value="2"/>
</dbReference>
<dbReference type="Gene3D" id="3.30.950.10">
    <property type="entry name" value="Methyltransferase, Cobalt-precorrin-4 Transmethylase, Domain 2"/>
    <property type="match status" value="1"/>
</dbReference>
<evidence type="ECO:0000256" key="3">
    <source>
        <dbReference type="ARBA" id="ARBA00022679"/>
    </source>
</evidence>
<keyword evidence="5" id="KW-0627">Porphyrin biosynthesis</keyword>